<evidence type="ECO:0000256" key="8">
    <source>
        <dbReference type="ARBA" id="ARBA00022932"/>
    </source>
</evidence>
<evidence type="ECO:0000256" key="4">
    <source>
        <dbReference type="ARBA" id="ARBA00022801"/>
    </source>
</evidence>
<evidence type="ECO:0000256" key="3">
    <source>
        <dbReference type="ARBA" id="ARBA00022750"/>
    </source>
</evidence>
<evidence type="ECO:0000256" key="12">
    <source>
        <dbReference type="SAM" id="MobiDB-lite"/>
    </source>
</evidence>
<dbReference type="GO" id="GO:0003677">
    <property type="term" value="F:DNA binding"/>
    <property type="evidence" value="ECO:0007669"/>
    <property type="project" value="UniProtKB-KW"/>
</dbReference>
<evidence type="ECO:0000313" key="15">
    <source>
        <dbReference type="EMBL" id="WVZ52692.1"/>
    </source>
</evidence>
<keyword evidence="8" id="KW-0548">Nucleotidyltransferase</keyword>
<dbReference type="InterPro" id="IPR041577">
    <property type="entry name" value="RT_RNaseH_2"/>
</dbReference>
<keyword evidence="3" id="KW-0064">Aspartyl protease</keyword>
<dbReference type="FunFam" id="3.30.70.270:FF:000003">
    <property type="entry name" value="Transposon Ty3-G Gag-Pol polyprotein"/>
    <property type="match status" value="1"/>
</dbReference>
<dbReference type="Proteomes" id="UP001341281">
    <property type="component" value="Chromosome 01"/>
</dbReference>
<dbReference type="FunFam" id="3.30.70.270:FF:000020">
    <property type="entry name" value="Transposon Tf2-6 polyprotein-like Protein"/>
    <property type="match status" value="1"/>
</dbReference>
<evidence type="ECO:0000256" key="11">
    <source>
        <dbReference type="PROSITE-ProRule" id="PRU00047"/>
    </source>
</evidence>
<dbReference type="InterPro" id="IPR036397">
    <property type="entry name" value="RNaseH_sf"/>
</dbReference>
<evidence type="ECO:0000259" key="13">
    <source>
        <dbReference type="PROSITE" id="PS50158"/>
    </source>
</evidence>
<dbReference type="GO" id="GO:0015074">
    <property type="term" value="P:DNA integration"/>
    <property type="evidence" value="ECO:0007669"/>
    <property type="project" value="UniProtKB-KW"/>
</dbReference>
<evidence type="ECO:0000256" key="6">
    <source>
        <dbReference type="ARBA" id="ARBA00022908"/>
    </source>
</evidence>
<dbReference type="GO" id="GO:0008270">
    <property type="term" value="F:zinc ion binding"/>
    <property type="evidence" value="ECO:0007669"/>
    <property type="project" value="UniProtKB-KW"/>
</dbReference>
<dbReference type="Pfam" id="PF00098">
    <property type="entry name" value="zf-CCHC"/>
    <property type="match status" value="1"/>
</dbReference>
<dbReference type="Gene3D" id="3.30.70.270">
    <property type="match status" value="2"/>
</dbReference>
<dbReference type="SUPFAM" id="SSF53098">
    <property type="entry name" value="Ribonuclease H-like"/>
    <property type="match status" value="1"/>
</dbReference>
<dbReference type="Pfam" id="PF24626">
    <property type="entry name" value="SH3_Tf2-1"/>
    <property type="match status" value="1"/>
</dbReference>
<keyword evidence="7" id="KW-0695">RNA-directed DNA polymerase</keyword>
<feature type="domain" description="Integrase catalytic" evidence="14">
    <location>
        <begin position="440"/>
        <end position="603"/>
    </location>
</feature>
<keyword evidence="9" id="KW-0238">DNA-binding</keyword>
<dbReference type="GO" id="GO:0004190">
    <property type="term" value="F:aspartic-type endopeptidase activity"/>
    <property type="evidence" value="ECO:0007669"/>
    <property type="project" value="UniProtKB-KW"/>
</dbReference>
<keyword evidence="6" id="KW-0229">DNA integration</keyword>
<keyword evidence="2" id="KW-0479">Metal-binding</keyword>
<dbReference type="InterPro" id="IPR056924">
    <property type="entry name" value="SH3_Tf2-1"/>
</dbReference>
<evidence type="ECO:0008006" key="17">
    <source>
        <dbReference type="Google" id="ProtNLM"/>
    </source>
</evidence>
<dbReference type="InterPro" id="IPR001878">
    <property type="entry name" value="Znf_CCHC"/>
</dbReference>
<keyword evidence="4" id="KW-0378">Hydrolase</keyword>
<evidence type="ECO:0000256" key="2">
    <source>
        <dbReference type="ARBA" id="ARBA00022723"/>
    </source>
</evidence>
<dbReference type="Pfam" id="PF17919">
    <property type="entry name" value="RT_RNaseH_2"/>
    <property type="match status" value="1"/>
</dbReference>
<evidence type="ECO:0000256" key="7">
    <source>
        <dbReference type="ARBA" id="ARBA00022918"/>
    </source>
</evidence>
<dbReference type="PANTHER" id="PTHR37984:SF15">
    <property type="entry name" value="INTEGRASE CATALYTIC DOMAIN-CONTAINING PROTEIN"/>
    <property type="match status" value="1"/>
</dbReference>
<dbReference type="InterPro" id="IPR050951">
    <property type="entry name" value="Retrovirus_Pol_polyprotein"/>
</dbReference>
<dbReference type="GO" id="GO:0006310">
    <property type="term" value="P:DNA recombination"/>
    <property type="evidence" value="ECO:0007669"/>
    <property type="project" value="UniProtKB-KW"/>
</dbReference>
<dbReference type="EMBL" id="CP144745">
    <property type="protein sequence ID" value="WVZ52692.1"/>
    <property type="molecule type" value="Genomic_DNA"/>
</dbReference>
<dbReference type="InterPro" id="IPR036875">
    <property type="entry name" value="Znf_CCHC_sf"/>
</dbReference>
<keyword evidence="1" id="KW-0645">Protease</keyword>
<keyword evidence="10" id="KW-0233">DNA recombination</keyword>
<evidence type="ECO:0000256" key="5">
    <source>
        <dbReference type="ARBA" id="ARBA00022842"/>
    </source>
</evidence>
<dbReference type="PROSITE" id="PS50994">
    <property type="entry name" value="INTEGRASE"/>
    <property type="match status" value="1"/>
</dbReference>
<evidence type="ECO:0000256" key="1">
    <source>
        <dbReference type="ARBA" id="ARBA00022670"/>
    </source>
</evidence>
<keyword evidence="8" id="KW-0808">Transferase</keyword>
<dbReference type="InterPro" id="IPR001584">
    <property type="entry name" value="Integrase_cat-core"/>
</dbReference>
<keyword evidence="11" id="KW-0862">Zinc</keyword>
<keyword evidence="8" id="KW-0239">DNA-directed DNA polymerase</keyword>
<dbReference type="Pfam" id="PF00078">
    <property type="entry name" value="RVT_1"/>
    <property type="match status" value="1"/>
</dbReference>
<dbReference type="InterPro" id="IPR043128">
    <property type="entry name" value="Rev_trsase/Diguanyl_cyclase"/>
</dbReference>
<dbReference type="Gene3D" id="1.10.340.70">
    <property type="match status" value="1"/>
</dbReference>
<dbReference type="InterPro" id="IPR000477">
    <property type="entry name" value="RT_dom"/>
</dbReference>
<dbReference type="SUPFAM" id="SSF56672">
    <property type="entry name" value="DNA/RNA polymerases"/>
    <property type="match status" value="1"/>
</dbReference>
<dbReference type="Pfam" id="PF17921">
    <property type="entry name" value="Integrase_H2C2"/>
    <property type="match status" value="1"/>
</dbReference>
<dbReference type="SMART" id="SM00343">
    <property type="entry name" value="ZnF_C2HC"/>
    <property type="match status" value="1"/>
</dbReference>
<dbReference type="FunFam" id="3.30.420.10:FF:000032">
    <property type="entry name" value="Retrovirus-related Pol polyprotein from transposon 297-like Protein"/>
    <property type="match status" value="1"/>
</dbReference>
<dbReference type="InterPro" id="IPR043502">
    <property type="entry name" value="DNA/RNA_pol_sf"/>
</dbReference>
<keyword evidence="5" id="KW-0460">Magnesium</keyword>
<dbReference type="GO" id="GO:0003887">
    <property type="term" value="F:DNA-directed DNA polymerase activity"/>
    <property type="evidence" value="ECO:0007669"/>
    <property type="project" value="UniProtKB-KW"/>
</dbReference>
<dbReference type="PANTHER" id="PTHR37984">
    <property type="entry name" value="PROTEIN CBG26694"/>
    <property type="match status" value="1"/>
</dbReference>
<accession>A0AAQ3PJE0</accession>
<dbReference type="GO" id="GO:0003964">
    <property type="term" value="F:RNA-directed DNA polymerase activity"/>
    <property type="evidence" value="ECO:0007669"/>
    <property type="project" value="UniProtKB-KW"/>
</dbReference>
<reference evidence="15 16" key="1">
    <citation type="submission" date="2024-02" db="EMBL/GenBank/DDBJ databases">
        <title>High-quality chromosome-scale genome assembly of Pensacola bahiagrass (Paspalum notatum Flugge var. saurae).</title>
        <authorList>
            <person name="Vega J.M."/>
            <person name="Podio M."/>
            <person name="Orjuela J."/>
            <person name="Siena L.A."/>
            <person name="Pessino S.C."/>
            <person name="Combes M.C."/>
            <person name="Mariac C."/>
            <person name="Albertini E."/>
            <person name="Pupilli F."/>
            <person name="Ortiz J.P.A."/>
            <person name="Leblanc O."/>
        </authorList>
    </citation>
    <scope>NUCLEOTIDE SEQUENCE [LARGE SCALE GENOMIC DNA]</scope>
    <source>
        <strain evidence="15">R1</strain>
        <tissue evidence="15">Leaf</tissue>
    </source>
</reference>
<feature type="domain" description="CCHC-type" evidence="13">
    <location>
        <begin position="38"/>
        <end position="53"/>
    </location>
</feature>
<dbReference type="Gene3D" id="3.30.420.10">
    <property type="entry name" value="Ribonuclease H-like superfamily/Ribonuclease H"/>
    <property type="match status" value="1"/>
</dbReference>
<dbReference type="PROSITE" id="PS50158">
    <property type="entry name" value="ZF_CCHC"/>
    <property type="match status" value="1"/>
</dbReference>
<dbReference type="SUPFAM" id="SSF57756">
    <property type="entry name" value="Retrovirus zinc finger-like domains"/>
    <property type="match status" value="1"/>
</dbReference>
<protein>
    <recommendedName>
        <fullName evidence="17">Retrotransposon protein, putative, Ty3-gypsy subclass</fullName>
    </recommendedName>
</protein>
<feature type="region of interest" description="Disordered" evidence="12">
    <location>
        <begin position="55"/>
        <end position="89"/>
    </location>
</feature>
<dbReference type="GO" id="GO:0006508">
    <property type="term" value="P:proteolysis"/>
    <property type="evidence" value="ECO:0007669"/>
    <property type="project" value="UniProtKB-KW"/>
</dbReference>
<keyword evidence="16" id="KW-1185">Reference proteome</keyword>
<evidence type="ECO:0000313" key="16">
    <source>
        <dbReference type="Proteomes" id="UP001341281"/>
    </source>
</evidence>
<gene>
    <name evidence="15" type="ORF">U9M48_003729</name>
</gene>
<evidence type="ECO:0000256" key="10">
    <source>
        <dbReference type="ARBA" id="ARBA00023172"/>
    </source>
</evidence>
<organism evidence="15 16">
    <name type="scientific">Paspalum notatum var. saurae</name>
    <dbReference type="NCBI Taxonomy" id="547442"/>
    <lineage>
        <taxon>Eukaryota</taxon>
        <taxon>Viridiplantae</taxon>
        <taxon>Streptophyta</taxon>
        <taxon>Embryophyta</taxon>
        <taxon>Tracheophyta</taxon>
        <taxon>Spermatophyta</taxon>
        <taxon>Magnoliopsida</taxon>
        <taxon>Liliopsida</taxon>
        <taxon>Poales</taxon>
        <taxon>Poaceae</taxon>
        <taxon>PACMAD clade</taxon>
        <taxon>Panicoideae</taxon>
        <taxon>Andropogonodae</taxon>
        <taxon>Paspaleae</taxon>
        <taxon>Paspalinae</taxon>
        <taxon>Paspalum</taxon>
    </lineage>
</organism>
<name>A0AAQ3PJE0_PASNO</name>
<dbReference type="AlphaFoldDB" id="A0AAQ3PJE0"/>
<proteinExistence type="predicted"/>
<dbReference type="InterPro" id="IPR041588">
    <property type="entry name" value="Integrase_H2C2"/>
</dbReference>
<dbReference type="InterPro" id="IPR012337">
    <property type="entry name" value="RNaseH-like_sf"/>
</dbReference>
<dbReference type="CDD" id="cd01647">
    <property type="entry name" value="RT_LTR"/>
    <property type="match status" value="1"/>
</dbReference>
<evidence type="ECO:0000259" key="14">
    <source>
        <dbReference type="PROSITE" id="PS50994"/>
    </source>
</evidence>
<sequence>MSQGQRYQGQPTRLVYPAQRQVQTGHPATNQTAGVGPCYKCGGAGHYANACPRKVQGNQQGQQQGQRQNPPQQQQGRSNQQGKAPWQGKVNHVTDESAAEAPNVMLVMSFGLTNAPAYFMNLMNNVFMEYLDKFIVVFIDDILIYSKTEEEHEEHLRLLLQKLREHKLYAKLIKCEFWLDQVPFLGHIVSKGGIMVDPSKIRRVMDWKVPEVVKEVRGFLGLVGYYRRFIESFSKIAKPMTSLVEKGVPFIWTKERQAAFDELKKRLTTAPVLTLSDLTKSFTVYCGASKEGLGCVLMQEEFESLSLGFVHHTTVATFEEEPTLEQEIRKHQKTDEKIQEIREQIKVGKAPHFCEDEQGTVWYKNWICVPDVDSIRKLILSEAHDTAYSIHPGSTKMYYDLKERFWWYGMKRAVAEYVAVCDTCQRVKAEHQRPAGLLQPLKIPEWKWEEISMDFIVGLPRTQKGYNSIWVVVDQLTKVAHFIPMNTTYSGARLAELYISRIVCLHGVPKRIISDRGSQFTSRFWEQLHDSLDSKLRFSTTYHPQTDGQTERTNQILEDMLRAYAIQYGTSWDKSLPYAEFSYNNSYQASLKKSPFETLYGRRCRTLLFWNQTEEKQVYGPDLIRDAEQQIKMVRENLRVAQSRQKSYADVQRKDLTFQVDDFVYLKVSPLRGIQRFNMKGKLAPRYIGPFKIVKRKGEVAYKLELPSNLSSIHDVFHVSQLKKCLRVPEEQAPLEGLDVQEHLTYTEHPVKILETYERVTRNRRVKMYRV</sequence>
<evidence type="ECO:0000256" key="9">
    <source>
        <dbReference type="ARBA" id="ARBA00023125"/>
    </source>
</evidence>
<feature type="compositionally biased region" description="Low complexity" evidence="12">
    <location>
        <begin position="56"/>
        <end position="82"/>
    </location>
</feature>
<keyword evidence="11" id="KW-0863">Zinc-finger</keyword>